<keyword evidence="3 4" id="KW-0732">Signal</keyword>
<dbReference type="RefSeq" id="WP_073009050.1">
    <property type="nucleotide sequence ID" value="NZ_FQXD01000009.1"/>
</dbReference>
<proteinExistence type="inferred from homology"/>
<dbReference type="PANTHER" id="PTHR30061">
    <property type="entry name" value="MALTOSE-BINDING PERIPLASMIC PROTEIN"/>
    <property type="match status" value="1"/>
</dbReference>
<keyword evidence="5" id="KW-0762">Sugar transport</keyword>
<feature type="signal peptide" evidence="4">
    <location>
        <begin position="1"/>
        <end position="20"/>
    </location>
</feature>
<feature type="chain" id="PRO_5039648786" evidence="4">
    <location>
        <begin position="21"/>
        <end position="412"/>
    </location>
</feature>
<evidence type="ECO:0000256" key="1">
    <source>
        <dbReference type="ARBA" id="ARBA00008520"/>
    </source>
</evidence>
<dbReference type="PANTHER" id="PTHR30061:SF50">
    <property type="entry name" value="MALTOSE_MALTODEXTRIN-BINDING PERIPLASMIC PROTEIN"/>
    <property type="match status" value="1"/>
</dbReference>
<gene>
    <name evidence="5" type="ORF">SAMN05421807_10921</name>
</gene>
<dbReference type="Gene3D" id="3.40.190.10">
    <property type="entry name" value="Periplasmic binding protein-like II"/>
    <property type="match status" value="2"/>
</dbReference>
<evidence type="ECO:0000313" key="6">
    <source>
        <dbReference type="Proteomes" id="UP000184079"/>
    </source>
</evidence>
<dbReference type="OrthoDB" id="9808332at2"/>
<protein>
    <submittedName>
        <fullName evidence="5">Multiple sugar transport system substrate-binding protein</fullName>
    </submittedName>
</protein>
<dbReference type="GO" id="GO:0042956">
    <property type="term" value="P:maltodextrin transmembrane transport"/>
    <property type="evidence" value="ECO:0007669"/>
    <property type="project" value="TreeGrafter"/>
</dbReference>
<evidence type="ECO:0000256" key="2">
    <source>
        <dbReference type="ARBA" id="ARBA00022448"/>
    </source>
</evidence>
<organism evidence="5 6">
    <name type="scientific">Virgibacillus chiguensis</name>
    <dbReference type="NCBI Taxonomy" id="411959"/>
    <lineage>
        <taxon>Bacteria</taxon>
        <taxon>Bacillati</taxon>
        <taxon>Bacillota</taxon>
        <taxon>Bacilli</taxon>
        <taxon>Bacillales</taxon>
        <taxon>Bacillaceae</taxon>
        <taxon>Virgibacillus</taxon>
    </lineage>
</organism>
<dbReference type="Proteomes" id="UP000184079">
    <property type="component" value="Unassembled WGS sequence"/>
</dbReference>
<dbReference type="AlphaFoldDB" id="A0A1M5U4H1"/>
<reference evidence="6" key="1">
    <citation type="submission" date="2016-11" db="EMBL/GenBank/DDBJ databases">
        <authorList>
            <person name="Varghese N."/>
            <person name="Submissions S."/>
        </authorList>
    </citation>
    <scope>NUCLEOTIDE SEQUENCE [LARGE SCALE GENOMIC DNA]</scope>
    <source>
        <strain evidence="6">CGMCC 1.6496</strain>
    </source>
</reference>
<evidence type="ECO:0000313" key="5">
    <source>
        <dbReference type="EMBL" id="SHH57780.1"/>
    </source>
</evidence>
<dbReference type="Pfam" id="PF01547">
    <property type="entry name" value="SBP_bac_1"/>
    <property type="match status" value="1"/>
</dbReference>
<dbReference type="EMBL" id="FQXD01000009">
    <property type="protein sequence ID" value="SHH57780.1"/>
    <property type="molecule type" value="Genomic_DNA"/>
</dbReference>
<keyword evidence="2" id="KW-0813">Transport</keyword>
<dbReference type="SUPFAM" id="SSF53850">
    <property type="entry name" value="Periplasmic binding protein-like II"/>
    <property type="match status" value="1"/>
</dbReference>
<name>A0A1M5U4H1_9BACI</name>
<dbReference type="GO" id="GO:0015768">
    <property type="term" value="P:maltose transport"/>
    <property type="evidence" value="ECO:0007669"/>
    <property type="project" value="TreeGrafter"/>
</dbReference>
<accession>A0A1M5U4H1</accession>
<comment type="similarity">
    <text evidence="1">Belongs to the bacterial solute-binding protein 1 family.</text>
</comment>
<dbReference type="PROSITE" id="PS51257">
    <property type="entry name" value="PROKAR_LIPOPROTEIN"/>
    <property type="match status" value="1"/>
</dbReference>
<sequence>MRKWLVLTFIVALLALSACGNEEAAKKDSGNKDDEITVWAMGEEGKLLKQLTDKFEKDNKGLKVDVQAIPWDSAHDKLLTAVASGNGPDILQLGTTWVPEFAEAGALLDLTEYMEEHPEFAAENYFDGAAEIMQYDDQIVGIPWYVDTRVLYYRTDILEEAGYDKAPETWEELQDAAKKLADRGEGHYGIDIDQNDQIMPFIFAWQNGYEANLEESKLNFDTPEFLGAMEYYTSFFKEGSSQVEQGEDIIQAFANGKKPMFFSGPWMVNIINEQAPDIEGKWAPAVMPGNETNASSMGGATLSIFHNSENVENALKFLSYMNETETQLEWLDISNTLPSKLESWEDPILQDDPMYSVFGEQLKKAKAGLQTEQFERIAQELLSALERVNAGGADLEKEIEQFNKTAQDLLEE</sequence>
<dbReference type="CDD" id="cd14747">
    <property type="entry name" value="PBP2_MalE"/>
    <property type="match status" value="1"/>
</dbReference>
<dbReference type="InterPro" id="IPR006059">
    <property type="entry name" value="SBP"/>
</dbReference>
<dbReference type="GO" id="GO:1901982">
    <property type="term" value="F:maltose binding"/>
    <property type="evidence" value="ECO:0007669"/>
    <property type="project" value="TreeGrafter"/>
</dbReference>
<dbReference type="GO" id="GO:0055052">
    <property type="term" value="C:ATP-binding cassette (ABC) transporter complex, substrate-binding subunit-containing"/>
    <property type="evidence" value="ECO:0007669"/>
    <property type="project" value="TreeGrafter"/>
</dbReference>
<evidence type="ECO:0000256" key="4">
    <source>
        <dbReference type="SAM" id="SignalP"/>
    </source>
</evidence>
<evidence type="ECO:0000256" key="3">
    <source>
        <dbReference type="ARBA" id="ARBA00022729"/>
    </source>
</evidence>
<keyword evidence="6" id="KW-1185">Reference proteome</keyword>